<dbReference type="Gene3D" id="1.10.10.10">
    <property type="entry name" value="Winged helix-like DNA-binding domain superfamily/Winged helix DNA-binding domain"/>
    <property type="match status" value="1"/>
</dbReference>
<keyword evidence="1" id="KW-0805">Transcription regulation</keyword>
<dbReference type="OrthoDB" id="9805115at2"/>
<dbReference type="PROSITE" id="PS00894">
    <property type="entry name" value="HTH_DEOR_1"/>
    <property type="match status" value="1"/>
</dbReference>
<dbReference type="Proteomes" id="UP000216871">
    <property type="component" value="Unassembled WGS sequence"/>
</dbReference>
<dbReference type="Pfam" id="PF13749">
    <property type="entry name" value="HATPase_c_4"/>
    <property type="match status" value="1"/>
</dbReference>
<dbReference type="SUPFAM" id="SSF46785">
    <property type="entry name" value="Winged helix' DNA-binding domain"/>
    <property type="match status" value="1"/>
</dbReference>
<dbReference type="InterPro" id="IPR001034">
    <property type="entry name" value="DeoR_HTH"/>
</dbReference>
<keyword evidence="2" id="KW-0238">DNA-binding</keyword>
<dbReference type="Pfam" id="PF04326">
    <property type="entry name" value="SLFN_AlbA_2"/>
    <property type="match status" value="1"/>
</dbReference>
<evidence type="ECO:0000259" key="4">
    <source>
        <dbReference type="PROSITE" id="PS51000"/>
    </source>
</evidence>
<dbReference type="InterPro" id="IPR036390">
    <property type="entry name" value="WH_DNA-bd_sf"/>
</dbReference>
<dbReference type="EMBL" id="MWWW01000013">
    <property type="protein sequence ID" value="OZG59679.1"/>
    <property type="molecule type" value="Genomic_DNA"/>
</dbReference>
<dbReference type="RefSeq" id="WP_094667692.1">
    <property type="nucleotide sequence ID" value="NZ_MWWW01000013.1"/>
</dbReference>
<dbReference type="Pfam" id="PF13412">
    <property type="entry name" value="HTH_24"/>
    <property type="match status" value="1"/>
</dbReference>
<evidence type="ECO:0000313" key="5">
    <source>
        <dbReference type="EMBL" id="OZG59679.1"/>
    </source>
</evidence>
<dbReference type="PROSITE" id="PS51000">
    <property type="entry name" value="HTH_DEOR_2"/>
    <property type="match status" value="1"/>
</dbReference>
<dbReference type="Gene3D" id="3.30.950.30">
    <property type="entry name" value="Schlafen, AAA domain"/>
    <property type="match status" value="1"/>
</dbReference>
<protein>
    <submittedName>
        <fullName evidence="5">ATPase AAA</fullName>
    </submittedName>
</protein>
<keyword evidence="3" id="KW-0804">Transcription</keyword>
<sequence>MDTFDIARLASYRENNRIEAKAAKGGLPRSMWETYSAFANTYGGVILLGVKERDDGMFETVGLTRPEAEHLRQDFWNTVSNRSKVSAVLPIESEVELLEGEGGVVVAIHVPRAPREERPVHINNDLYNGTYRRRGEGDYHCTRSEIVSMVRDQSSETMDSKVLDEFSVADLNAESIRGYRMRFQTAHAQSSWNPLGTESFLRAIGAAAVSREDGRLHPTLAGMLMFGNDYDILRECPNYFLDYRESLDPSIRWTDRVHSGDGLWSGNVFDFFFQVSRKLTSVLKVPFKLDGIFRVDDTPMHKAVREALANCLFNADYYGVRGVVVRCELSRLVFENPGNVRTGVEQMRLGGMSDPRNAGIMRMFGLIDVGERAGTGIPDVFATWAAAGLPEPRIEEAFGEAERTMLTLELASVTNNEQINVADEQINEQINASGEQINVADEQINEQINASGEQINDRQTTVLDVIRSNPNITYDELSRAVGVSSSTVRRDVDALVADGLLKRIGSRKTGHWEVQGGAR</sequence>
<accession>A0A261FKJ5</accession>
<dbReference type="InterPro" id="IPR007421">
    <property type="entry name" value="Schlafen_AlbA_2_dom"/>
</dbReference>
<dbReference type="GO" id="GO:0003677">
    <property type="term" value="F:DNA binding"/>
    <property type="evidence" value="ECO:0007669"/>
    <property type="project" value="UniProtKB-KW"/>
</dbReference>
<dbReference type="InterPro" id="IPR038461">
    <property type="entry name" value="Schlafen_AlbA_2_dom_sf"/>
</dbReference>
<proteinExistence type="predicted"/>
<comment type="caution">
    <text evidence="5">The sequence shown here is derived from an EMBL/GenBank/DDBJ whole genome shotgun (WGS) entry which is preliminary data.</text>
</comment>
<dbReference type="SMART" id="SM00420">
    <property type="entry name" value="HTH_DEOR"/>
    <property type="match status" value="1"/>
</dbReference>
<evidence type="ECO:0000256" key="3">
    <source>
        <dbReference type="ARBA" id="ARBA00023163"/>
    </source>
</evidence>
<keyword evidence="6" id="KW-1185">Reference proteome</keyword>
<dbReference type="PANTHER" id="PTHR30595:SF6">
    <property type="entry name" value="SCHLAFEN ALBA-2 DOMAIN-CONTAINING PROTEIN"/>
    <property type="match status" value="1"/>
</dbReference>
<dbReference type="PANTHER" id="PTHR30595">
    <property type="entry name" value="GLPR-RELATED TRANSCRIPTIONAL REPRESSOR"/>
    <property type="match status" value="1"/>
</dbReference>
<dbReference type="InterPro" id="IPR018356">
    <property type="entry name" value="Tscrpt_reg_HTH_DeoR_CS"/>
</dbReference>
<name>A0A261FKJ5_9BIFI</name>
<evidence type="ECO:0000256" key="2">
    <source>
        <dbReference type="ARBA" id="ARBA00023125"/>
    </source>
</evidence>
<dbReference type="AlphaFoldDB" id="A0A261FKJ5"/>
<organism evidence="5 6">
    <name type="scientific">Bifidobacterium myosotis</name>
    <dbReference type="NCBI Taxonomy" id="1630166"/>
    <lineage>
        <taxon>Bacteria</taxon>
        <taxon>Bacillati</taxon>
        <taxon>Actinomycetota</taxon>
        <taxon>Actinomycetes</taxon>
        <taxon>Bifidobacteriales</taxon>
        <taxon>Bifidobacteriaceae</taxon>
        <taxon>Bifidobacterium</taxon>
    </lineage>
</organism>
<dbReference type="Gene3D" id="3.30.565.60">
    <property type="match status" value="1"/>
</dbReference>
<dbReference type="InterPro" id="IPR036388">
    <property type="entry name" value="WH-like_DNA-bd_sf"/>
</dbReference>
<evidence type="ECO:0000256" key="1">
    <source>
        <dbReference type="ARBA" id="ARBA00023015"/>
    </source>
</evidence>
<gene>
    <name evidence="5" type="ORF">BMYO_1247</name>
</gene>
<dbReference type="InterPro" id="IPR038475">
    <property type="entry name" value="RecG_C_sf"/>
</dbReference>
<evidence type="ECO:0000313" key="6">
    <source>
        <dbReference type="Proteomes" id="UP000216871"/>
    </source>
</evidence>
<dbReference type="GO" id="GO:0003700">
    <property type="term" value="F:DNA-binding transcription factor activity"/>
    <property type="evidence" value="ECO:0007669"/>
    <property type="project" value="InterPro"/>
</dbReference>
<feature type="domain" description="HTH deoR-type" evidence="4">
    <location>
        <begin position="455"/>
        <end position="510"/>
    </location>
</feature>
<reference evidence="5 6" key="1">
    <citation type="journal article" date="2017" name="BMC Genomics">
        <title>Comparative genomic and phylogenomic analyses of the Bifidobacteriaceae family.</title>
        <authorList>
            <person name="Lugli G.A."/>
            <person name="Milani C."/>
            <person name="Turroni F."/>
            <person name="Duranti S."/>
            <person name="Mancabelli L."/>
            <person name="Mangifesta M."/>
            <person name="Ferrario C."/>
            <person name="Modesto M."/>
            <person name="Mattarelli P."/>
            <person name="Jiri K."/>
            <person name="van Sinderen D."/>
            <person name="Ventura M."/>
        </authorList>
    </citation>
    <scope>NUCLEOTIDE SEQUENCE [LARGE SCALE GENOMIC DNA]</scope>
    <source>
        <strain evidence="5 6">DSM 100196</strain>
    </source>
</reference>